<dbReference type="EMBL" id="JAJAGQ010000007">
    <property type="protein sequence ID" value="KAJ8558281.1"/>
    <property type="molecule type" value="Genomic_DNA"/>
</dbReference>
<dbReference type="Proteomes" id="UP001152561">
    <property type="component" value="Unassembled WGS sequence"/>
</dbReference>
<sequence length="103" mass="11774">MISKVAKRLNEWQGKMLSYGGRTVIIKSVLQSLPTYTLSALKSPKGILNLIEKHMARFFCIPSNERRKHHWSSWSTICNTKEEGGIGIRSMNDIANTLAIKRW</sequence>
<evidence type="ECO:0000313" key="2">
    <source>
        <dbReference type="Proteomes" id="UP001152561"/>
    </source>
</evidence>
<dbReference type="PANTHER" id="PTHR33116">
    <property type="entry name" value="REVERSE TRANSCRIPTASE ZINC-BINDING DOMAIN-CONTAINING PROTEIN-RELATED-RELATED"/>
    <property type="match status" value="1"/>
</dbReference>
<proteinExistence type="predicted"/>
<name>A0A9Q1MES5_9SOLA</name>
<keyword evidence="2" id="KW-1185">Reference proteome</keyword>
<accession>A0A9Q1MES5</accession>
<dbReference type="OrthoDB" id="1303641at2759"/>
<evidence type="ECO:0000313" key="1">
    <source>
        <dbReference type="EMBL" id="KAJ8558281.1"/>
    </source>
</evidence>
<protein>
    <submittedName>
        <fullName evidence="1">Uncharacterized protein</fullName>
    </submittedName>
</protein>
<organism evidence="1 2">
    <name type="scientific">Anisodus acutangulus</name>
    <dbReference type="NCBI Taxonomy" id="402998"/>
    <lineage>
        <taxon>Eukaryota</taxon>
        <taxon>Viridiplantae</taxon>
        <taxon>Streptophyta</taxon>
        <taxon>Embryophyta</taxon>
        <taxon>Tracheophyta</taxon>
        <taxon>Spermatophyta</taxon>
        <taxon>Magnoliopsida</taxon>
        <taxon>eudicotyledons</taxon>
        <taxon>Gunneridae</taxon>
        <taxon>Pentapetalae</taxon>
        <taxon>asterids</taxon>
        <taxon>lamiids</taxon>
        <taxon>Solanales</taxon>
        <taxon>Solanaceae</taxon>
        <taxon>Solanoideae</taxon>
        <taxon>Hyoscyameae</taxon>
        <taxon>Anisodus</taxon>
    </lineage>
</organism>
<dbReference type="PANTHER" id="PTHR33116:SF67">
    <property type="entry name" value="REVERSE TRANSCRIPTASE"/>
    <property type="match status" value="1"/>
</dbReference>
<gene>
    <name evidence="1" type="ORF">K7X08_005047</name>
</gene>
<comment type="caution">
    <text evidence="1">The sequence shown here is derived from an EMBL/GenBank/DDBJ whole genome shotgun (WGS) entry which is preliminary data.</text>
</comment>
<reference evidence="2" key="1">
    <citation type="journal article" date="2023" name="Proc. Natl. Acad. Sci. U.S.A.">
        <title>Genomic and structural basis for evolution of tropane alkaloid biosynthesis.</title>
        <authorList>
            <person name="Wanga Y.-J."/>
            <person name="Taina T."/>
            <person name="Yua J.-Y."/>
            <person name="Lia J."/>
            <person name="Xua B."/>
            <person name="Chenc J."/>
            <person name="D'Auriad J.C."/>
            <person name="Huanga J.-P."/>
            <person name="Huanga S.-X."/>
        </authorList>
    </citation>
    <scope>NUCLEOTIDE SEQUENCE [LARGE SCALE GENOMIC DNA]</scope>
    <source>
        <strain evidence="2">cv. KIB-2019</strain>
    </source>
</reference>
<dbReference type="AlphaFoldDB" id="A0A9Q1MES5"/>